<dbReference type="InterPro" id="IPR050248">
    <property type="entry name" value="Polysacc_deacetylase_ArnD"/>
</dbReference>
<reference evidence="2 3" key="1">
    <citation type="submission" date="2019-08" db="EMBL/GenBank/DDBJ databases">
        <title>Complete genome sequence of Thermosulfurimonas marina SU872T, an anaerobic thermophilic chemolithoautotrophic bacterium isolated from a shallow marine hydrothermal vent.</title>
        <authorList>
            <person name="Allioux M."/>
            <person name="Jebbar M."/>
            <person name="Slobodkina G."/>
            <person name="Slobodkin A."/>
            <person name="Moalic Y."/>
            <person name="Frolova A."/>
            <person name="Shao Z."/>
            <person name="Alain K."/>
        </authorList>
    </citation>
    <scope>NUCLEOTIDE SEQUENCE [LARGE SCALE GENOMIC DNA]</scope>
    <source>
        <strain evidence="2 3">SU872</strain>
    </source>
</reference>
<evidence type="ECO:0000259" key="1">
    <source>
        <dbReference type="PROSITE" id="PS51677"/>
    </source>
</evidence>
<dbReference type="Gene3D" id="3.20.20.370">
    <property type="entry name" value="Glycoside hydrolase/deacetylase"/>
    <property type="match status" value="1"/>
</dbReference>
<dbReference type="GO" id="GO:0005975">
    <property type="term" value="P:carbohydrate metabolic process"/>
    <property type="evidence" value="ECO:0007669"/>
    <property type="project" value="InterPro"/>
</dbReference>
<dbReference type="GO" id="GO:0016810">
    <property type="term" value="F:hydrolase activity, acting on carbon-nitrogen (but not peptide) bonds"/>
    <property type="evidence" value="ECO:0007669"/>
    <property type="project" value="InterPro"/>
</dbReference>
<dbReference type="KEGG" id="tmai:FVE67_07220"/>
<dbReference type="PANTHER" id="PTHR10587">
    <property type="entry name" value="GLYCOSYL TRANSFERASE-RELATED"/>
    <property type="match status" value="1"/>
</dbReference>
<gene>
    <name evidence="2" type="ORF">FVE67_07220</name>
</gene>
<dbReference type="InterPro" id="IPR011330">
    <property type="entry name" value="Glyco_hydro/deAcase_b/a-brl"/>
</dbReference>
<name>A0A6H1WTT7_9BACT</name>
<dbReference type="EMBL" id="CP042909">
    <property type="protein sequence ID" value="QJA06598.1"/>
    <property type="molecule type" value="Genomic_DNA"/>
</dbReference>
<dbReference type="Pfam" id="PF01522">
    <property type="entry name" value="Polysacc_deac_1"/>
    <property type="match status" value="1"/>
</dbReference>
<dbReference type="RefSeq" id="WP_168719951.1">
    <property type="nucleotide sequence ID" value="NZ_CP042909.1"/>
</dbReference>
<organism evidence="2 3">
    <name type="scientific">Thermosulfurimonas marina</name>
    <dbReference type="NCBI Taxonomy" id="2047767"/>
    <lineage>
        <taxon>Bacteria</taxon>
        <taxon>Pseudomonadati</taxon>
        <taxon>Thermodesulfobacteriota</taxon>
        <taxon>Thermodesulfobacteria</taxon>
        <taxon>Thermodesulfobacteriales</taxon>
        <taxon>Thermodesulfobacteriaceae</taxon>
        <taxon>Thermosulfurimonas</taxon>
    </lineage>
</organism>
<feature type="domain" description="NodB homology" evidence="1">
    <location>
        <begin position="72"/>
        <end position="257"/>
    </location>
</feature>
<dbReference type="Proteomes" id="UP000501253">
    <property type="component" value="Chromosome"/>
</dbReference>
<evidence type="ECO:0000313" key="3">
    <source>
        <dbReference type="Proteomes" id="UP000501253"/>
    </source>
</evidence>
<accession>A0A6H1WTT7</accession>
<protein>
    <submittedName>
        <fullName evidence="2">Polysaccharide deacetylase family protein</fullName>
    </submittedName>
</protein>
<dbReference type="PROSITE" id="PS51677">
    <property type="entry name" value="NODB"/>
    <property type="match status" value="1"/>
</dbReference>
<sequence>MFRLWRALPPRLRRRLLLGGVGVLWAAGGLVRKIPDGKSRALLVGGSLLFLDTFFPQINLFGQTFWRGKSPSSFALTFDDGPDPRITPRLLDLLGETGFRATFFVLLERAHRWPEILRSLKEEGHEIALHGWSHRKIWTLSPGAFSRELEKACQAFRELLGGPPRWYRPPHGFIRLDQALLLRRFGLRLAGWTVGVWDTDPEVTAEEIYRRVMETLLPGDILLLHDGVADRQRPQKAMLQALASILQELKSRRIRAVTLTDLWEETTKRPCAALA</sequence>
<dbReference type="CDD" id="cd10959">
    <property type="entry name" value="CE4_NodB_like_3"/>
    <property type="match status" value="1"/>
</dbReference>
<dbReference type="SUPFAM" id="SSF88713">
    <property type="entry name" value="Glycoside hydrolase/deacetylase"/>
    <property type="match status" value="1"/>
</dbReference>
<dbReference type="PANTHER" id="PTHR10587:SF137">
    <property type="entry name" value="4-DEOXY-4-FORMAMIDO-L-ARABINOSE-PHOSPHOUNDECAPRENOL DEFORMYLASE ARND-RELATED"/>
    <property type="match status" value="1"/>
</dbReference>
<keyword evidence="3" id="KW-1185">Reference proteome</keyword>
<proteinExistence type="predicted"/>
<evidence type="ECO:0000313" key="2">
    <source>
        <dbReference type="EMBL" id="QJA06598.1"/>
    </source>
</evidence>
<dbReference type="AlphaFoldDB" id="A0A6H1WTT7"/>
<dbReference type="InterPro" id="IPR002509">
    <property type="entry name" value="NODB_dom"/>
</dbReference>